<gene>
    <name evidence="1" type="ORF">HYN46_01460</name>
</gene>
<protein>
    <submittedName>
        <fullName evidence="1">Uncharacterized protein</fullName>
    </submittedName>
</protein>
<dbReference type="KEGG" id="mbah:HYN46_01460"/>
<keyword evidence="2" id="KW-1185">Reference proteome</keyword>
<proteinExistence type="predicted"/>
<organism evidence="1 2">
    <name type="scientific">Aquirhabdus parva</name>
    <dbReference type="NCBI Taxonomy" id="2283318"/>
    <lineage>
        <taxon>Bacteria</taxon>
        <taxon>Pseudomonadati</taxon>
        <taxon>Pseudomonadota</taxon>
        <taxon>Gammaproteobacteria</taxon>
        <taxon>Moraxellales</taxon>
        <taxon>Moraxellaceae</taxon>
        <taxon>Aquirhabdus</taxon>
    </lineage>
</organism>
<evidence type="ECO:0000313" key="1">
    <source>
        <dbReference type="EMBL" id="AXI01674.1"/>
    </source>
</evidence>
<dbReference type="OrthoDB" id="6712396at2"/>
<reference evidence="1 2" key="1">
    <citation type="submission" date="2018-07" db="EMBL/GenBank/DDBJ databases">
        <title>Genome sequencing of Moraxellaceae gen. HYN0046.</title>
        <authorList>
            <person name="Kim M."/>
            <person name="Yi H."/>
        </authorList>
    </citation>
    <scope>NUCLEOTIDE SEQUENCE [LARGE SCALE GENOMIC DNA]</scope>
    <source>
        <strain evidence="1 2">HYN0046</strain>
    </source>
</reference>
<accession>A0A345P315</accession>
<dbReference type="EMBL" id="CP031222">
    <property type="protein sequence ID" value="AXI01674.1"/>
    <property type="molecule type" value="Genomic_DNA"/>
</dbReference>
<sequence>MKMDLNKPMNEGKSQLIGRVALPALSIMALAGALSACGGGSNNLADPTVSPSTGIVACTDTTKCITTQFIVDSPVAGLNYTCGTYNNITDATGTVSCENNSNITFFLQSTDAKHKVTLGTYNLKRGVATLIRITPNDLVPPSTLAIGTITAGAVNITQLLETLRSPNYSYNPSEPTSRLVLDSTVKDAMNALTKDIAATDMSNGTFIDTFQPILTQLGRTLISKDDATARLNQGLQALQAGSYYTSPALILSGLLGGADVATQATGIATNDKALLGLYNVIDRSGFLIGQGAEWNGDTSPKDSTGTATPYNLLTNGSGFTRLSLSNSSVNAPSFLNPVNNFVNSNYVWQPEAVTLNANGFWQPQTNTLLGTATFTNGRLIGGTYIVGNNTLWQNVTQPSPAATAPVNEIATWKQGNNSNPSYYNGTMTLTKSRSVDSFLDPVVFKTASNVGPGNKAIFPLYATLTFHYTNTTNCTAGCVLGTQGIVILANGNIITDMKQDCSPADPTTLLSPSADPTKPTQQKRIGLIGAAFQGVSNINNLYISPLIMLSGHEFDQLDSNGVVTGTLDGIQVGTLSTIISQVNSVKVNVAGISSRNINISDNTNVTTTDSQTGVVTVVSTGEQSVLPAAYTNFYDSWNSLKSTQAATDTAITARSKGTVTMALTQCYAQPIGK</sequence>
<dbReference type="AlphaFoldDB" id="A0A345P315"/>
<name>A0A345P315_9GAMM</name>
<evidence type="ECO:0000313" key="2">
    <source>
        <dbReference type="Proteomes" id="UP000253940"/>
    </source>
</evidence>
<dbReference type="Proteomes" id="UP000253940">
    <property type="component" value="Chromosome"/>
</dbReference>